<dbReference type="PANTHER" id="PTHR32481:SF7">
    <property type="entry name" value="AMINOPEPTIDASE YHFE-RELATED"/>
    <property type="match status" value="1"/>
</dbReference>
<dbReference type="Gene3D" id="2.40.30.40">
    <property type="entry name" value="Peptidase M42, domain 2"/>
    <property type="match status" value="1"/>
</dbReference>
<keyword evidence="5" id="KW-0378">Hydrolase</keyword>
<evidence type="ECO:0000256" key="6">
    <source>
        <dbReference type="PIRNR" id="PIRNR001123"/>
    </source>
</evidence>
<name>A0ABR7G9V8_9FIRM</name>
<dbReference type="SUPFAM" id="SSF101821">
    <property type="entry name" value="Aminopeptidase/glucanase lid domain"/>
    <property type="match status" value="1"/>
</dbReference>
<evidence type="ECO:0000256" key="4">
    <source>
        <dbReference type="ARBA" id="ARBA00022723"/>
    </source>
</evidence>
<reference evidence="7 8" key="1">
    <citation type="submission" date="2020-08" db="EMBL/GenBank/DDBJ databases">
        <title>Genome public.</title>
        <authorList>
            <person name="Liu C."/>
            <person name="Sun Q."/>
        </authorList>
    </citation>
    <scope>NUCLEOTIDE SEQUENCE [LARGE SCALE GENOMIC DNA]</scope>
    <source>
        <strain evidence="7 8">NSJ-13</strain>
    </source>
</reference>
<evidence type="ECO:0000256" key="1">
    <source>
        <dbReference type="ARBA" id="ARBA00006272"/>
    </source>
</evidence>
<dbReference type="InterPro" id="IPR051464">
    <property type="entry name" value="Peptidase_M42_aminopept"/>
</dbReference>
<comment type="similarity">
    <text evidence="1 6">Belongs to the peptidase M42 family.</text>
</comment>
<keyword evidence="3" id="KW-0645">Protease</keyword>
<dbReference type="RefSeq" id="WP_022075161.1">
    <property type="nucleotide sequence ID" value="NZ_JACOPE010000001.1"/>
</dbReference>
<dbReference type="PIRSF" id="PIRSF001123">
    <property type="entry name" value="PepA_GA"/>
    <property type="match status" value="1"/>
</dbReference>
<dbReference type="PANTHER" id="PTHR32481">
    <property type="entry name" value="AMINOPEPTIDASE"/>
    <property type="match status" value="1"/>
</dbReference>
<sequence>MSLEKNLAYIGEQLKSLTAIASPTGFTKKATEYLCEQFQKMGYEPELSNKGNINVVLGGEGSPLVLTAHLDTLGAMVRSIKENGRLRPTTLGGHQWNTADGENCMVFTRDGKMYTGVVLNTEPSAHVADENIERKEENMEILLDENVNDKAGVKALGIQVGDIIAMDPRTVITESGYIKSRFLDDKLSVAILLGIARAIKEEGWKLNRKVSLLFTVYEEVGHGGSFIPADTEEMISVDMGCVGADLECTERMVSICAKDSRGPYNYDLVTTLSEIAKEEGLDYAIDVYPHYGSDVEAALAGGYDIRHGLIGPGVYASHNYERSHMDGVMNSYKLLEKYLTR</sequence>
<accession>A0ABR7G9V8</accession>
<keyword evidence="2" id="KW-0031">Aminopeptidase</keyword>
<evidence type="ECO:0000256" key="5">
    <source>
        <dbReference type="ARBA" id="ARBA00022801"/>
    </source>
</evidence>
<comment type="caution">
    <text evidence="7">The sequence shown here is derived from an EMBL/GenBank/DDBJ whole genome shotgun (WGS) entry which is preliminary data.</text>
</comment>
<evidence type="ECO:0000313" key="8">
    <source>
        <dbReference type="Proteomes" id="UP000631576"/>
    </source>
</evidence>
<dbReference type="Pfam" id="PF05343">
    <property type="entry name" value="Peptidase_M42"/>
    <property type="match status" value="1"/>
</dbReference>
<proteinExistence type="inferred from homology"/>
<organism evidence="7 8">
    <name type="scientific">Ruminococcus hominis</name>
    <dbReference type="NCBI Taxonomy" id="2763065"/>
    <lineage>
        <taxon>Bacteria</taxon>
        <taxon>Bacillati</taxon>
        <taxon>Bacillota</taxon>
        <taxon>Clostridia</taxon>
        <taxon>Eubacteriales</taxon>
        <taxon>Oscillospiraceae</taxon>
        <taxon>Ruminococcus</taxon>
    </lineage>
</organism>
<dbReference type="InterPro" id="IPR023367">
    <property type="entry name" value="Peptidase_M42_dom2"/>
</dbReference>
<dbReference type="InterPro" id="IPR008007">
    <property type="entry name" value="Peptidase_M42"/>
</dbReference>
<keyword evidence="4" id="KW-0479">Metal-binding</keyword>
<evidence type="ECO:0000313" key="7">
    <source>
        <dbReference type="EMBL" id="MBC5684219.1"/>
    </source>
</evidence>
<gene>
    <name evidence="7" type="ORF">H8S40_11720</name>
</gene>
<dbReference type="CDD" id="cd05657">
    <property type="entry name" value="M42_glucanase_like"/>
    <property type="match status" value="1"/>
</dbReference>
<protein>
    <submittedName>
        <fullName evidence="7">M42 family metallopeptidase</fullName>
    </submittedName>
</protein>
<dbReference type="Gene3D" id="3.40.630.10">
    <property type="entry name" value="Zn peptidases"/>
    <property type="match status" value="1"/>
</dbReference>
<keyword evidence="8" id="KW-1185">Reference proteome</keyword>
<dbReference type="Proteomes" id="UP000631576">
    <property type="component" value="Unassembled WGS sequence"/>
</dbReference>
<evidence type="ECO:0000256" key="3">
    <source>
        <dbReference type="ARBA" id="ARBA00022670"/>
    </source>
</evidence>
<evidence type="ECO:0000256" key="2">
    <source>
        <dbReference type="ARBA" id="ARBA00022438"/>
    </source>
</evidence>
<dbReference type="EMBL" id="JACOPE010000001">
    <property type="protein sequence ID" value="MBC5684219.1"/>
    <property type="molecule type" value="Genomic_DNA"/>
</dbReference>
<dbReference type="SUPFAM" id="SSF53187">
    <property type="entry name" value="Zn-dependent exopeptidases"/>
    <property type="match status" value="1"/>
</dbReference>